<dbReference type="Pfam" id="PF01494">
    <property type="entry name" value="FAD_binding_3"/>
    <property type="match status" value="1"/>
</dbReference>
<organism evidence="6 7">
    <name type="scientific">Streptomyces chrestomyceticus</name>
    <dbReference type="NCBI Taxonomy" id="68185"/>
    <lineage>
        <taxon>Bacteria</taxon>
        <taxon>Bacillati</taxon>
        <taxon>Actinomycetota</taxon>
        <taxon>Actinomycetes</taxon>
        <taxon>Kitasatosporales</taxon>
        <taxon>Streptomycetaceae</taxon>
        <taxon>Streptomyces</taxon>
    </lineage>
</organism>
<evidence type="ECO:0000313" key="7">
    <source>
        <dbReference type="Proteomes" id="UP001348265"/>
    </source>
</evidence>
<dbReference type="Gene3D" id="3.50.50.60">
    <property type="entry name" value="FAD/NAD(P)-binding domain"/>
    <property type="match status" value="1"/>
</dbReference>
<evidence type="ECO:0000256" key="2">
    <source>
        <dbReference type="ARBA" id="ARBA00022630"/>
    </source>
</evidence>
<dbReference type="PANTHER" id="PTHR43004">
    <property type="entry name" value="TRK SYSTEM POTASSIUM UPTAKE PROTEIN"/>
    <property type="match status" value="1"/>
</dbReference>
<keyword evidence="7" id="KW-1185">Reference proteome</keyword>
<evidence type="ECO:0000256" key="3">
    <source>
        <dbReference type="ARBA" id="ARBA00022827"/>
    </source>
</evidence>
<name>A0ABU7WYD7_9ACTN</name>
<proteinExistence type="predicted"/>
<dbReference type="InterPro" id="IPR002938">
    <property type="entry name" value="FAD-bd"/>
</dbReference>
<accession>A0ABU7WYD7</accession>
<gene>
    <name evidence="6" type="ORF">RB636_24790</name>
</gene>
<comment type="caution">
    <text evidence="6">The sequence shown here is derived from an EMBL/GenBank/DDBJ whole genome shotgun (WGS) entry which is preliminary data.</text>
</comment>
<feature type="domain" description="FAD-binding" evidence="5">
    <location>
        <begin position="17"/>
        <end position="394"/>
    </location>
</feature>
<dbReference type="SUPFAM" id="SSF51905">
    <property type="entry name" value="FAD/NAD(P)-binding domain"/>
    <property type="match status" value="1"/>
</dbReference>
<feature type="compositionally biased region" description="Gly residues" evidence="4">
    <location>
        <begin position="536"/>
        <end position="557"/>
    </location>
</feature>
<keyword evidence="2" id="KW-0285">Flavoprotein</keyword>
<evidence type="ECO:0000256" key="1">
    <source>
        <dbReference type="ARBA" id="ARBA00001974"/>
    </source>
</evidence>
<reference evidence="6 7" key="1">
    <citation type="submission" date="2023-08" db="EMBL/GenBank/DDBJ databases">
        <authorList>
            <person name="Sharma P."/>
            <person name="Verma V."/>
            <person name="Mohan M.K."/>
            <person name="Dubey A.K."/>
        </authorList>
    </citation>
    <scope>NUCLEOTIDE SEQUENCE [LARGE SCALE GENOMIC DNA]</scope>
    <source>
        <strain evidence="6 7">ADP4</strain>
    </source>
</reference>
<evidence type="ECO:0000259" key="5">
    <source>
        <dbReference type="Pfam" id="PF01494"/>
    </source>
</evidence>
<feature type="region of interest" description="Disordered" evidence="4">
    <location>
        <begin position="534"/>
        <end position="612"/>
    </location>
</feature>
<dbReference type="InterPro" id="IPR036188">
    <property type="entry name" value="FAD/NAD-bd_sf"/>
</dbReference>
<dbReference type="InterPro" id="IPR050641">
    <property type="entry name" value="RIFMO-like"/>
</dbReference>
<dbReference type="Gene3D" id="3.30.70.2450">
    <property type="match status" value="1"/>
</dbReference>
<dbReference type="EMBL" id="JAVFKM010000012">
    <property type="protein sequence ID" value="MEF3116402.1"/>
    <property type="molecule type" value="Genomic_DNA"/>
</dbReference>
<sequence>MDMETTGKTHRTDPRPDVVIAGAGPVGLMLACELALRRVRVVVLERLTAPDETIKAGAVNTPSAEAFYRRGLLPALAEVQKEALGHFGSFTRQRQAAGATPVRAAPKFAGHFAGIMLPAELLDASDPGFHDAGPAGEVGLVPQLALERLLAERAAELGVVLRRGVELTGFDTADDGVTVHLRPVAGAGGAGSAQDGHPNGEADGEALRAGWLVGCDGGRSTVRRLAGFPFPGTAPEITGHQAMVELTGAEKLGAGWNETATGIYAHGPLPGRILTVEFDGPPADRDAPVTLEELQTSLRKTSGTDVTITKVLTATRFTDNARQVPDYRSGRVLLAGDAAHVHSPFGGQGLNLGIGDAMNLGWKLAATIHGHAPEGLLDTYTAERHPIGAWVLEWTRAQIAMMRPEPHARALREVVRDLIGTVTGTTYFVKKISGVWQGYDLPGDHPLTGRSAPDLELADGSRLAGHLRDGQGLLLVLTDDPETVRQAAEYASGYAGRVRVVTGRCPSRPELTGLLVRPDGITAWAAGTDAWRDGEGVGAEAGSGSGSGFGSGSGSGFGEAAVSEGAGAASDRTTGTATATRTAATDTSTTAEPGALDDALRRWFGAPEGAAG</sequence>
<evidence type="ECO:0000313" key="6">
    <source>
        <dbReference type="EMBL" id="MEF3116402.1"/>
    </source>
</evidence>
<dbReference type="Pfam" id="PF21274">
    <property type="entry name" value="Rng_hyd_C"/>
    <property type="match status" value="1"/>
</dbReference>
<protein>
    <submittedName>
        <fullName evidence="6">FAD-dependent oxidoreductase</fullName>
    </submittedName>
</protein>
<dbReference type="Gene3D" id="3.40.30.120">
    <property type="match status" value="1"/>
</dbReference>
<dbReference type="RefSeq" id="WP_331788131.1">
    <property type="nucleotide sequence ID" value="NZ_JAVFKM010000012.1"/>
</dbReference>
<dbReference type="PRINTS" id="PR00420">
    <property type="entry name" value="RNGMNOXGNASE"/>
</dbReference>
<dbReference type="PANTHER" id="PTHR43004:SF19">
    <property type="entry name" value="BINDING MONOOXYGENASE, PUTATIVE (JCVI)-RELATED"/>
    <property type="match status" value="1"/>
</dbReference>
<evidence type="ECO:0000256" key="4">
    <source>
        <dbReference type="SAM" id="MobiDB-lite"/>
    </source>
</evidence>
<feature type="compositionally biased region" description="Low complexity" evidence="4">
    <location>
        <begin position="558"/>
        <end position="591"/>
    </location>
</feature>
<dbReference type="Proteomes" id="UP001348265">
    <property type="component" value="Unassembled WGS sequence"/>
</dbReference>
<comment type="cofactor">
    <cofactor evidence="1">
        <name>FAD</name>
        <dbReference type="ChEBI" id="CHEBI:57692"/>
    </cofactor>
</comment>
<keyword evidence="3" id="KW-0274">FAD</keyword>